<protein>
    <submittedName>
        <fullName evidence="1">Uncharacterized protein</fullName>
    </submittedName>
</protein>
<reference evidence="1" key="1">
    <citation type="submission" date="2020-12" db="EMBL/GenBank/DDBJ databases">
        <title>Bacterial taxonomy.</title>
        <authorList>
            <person name="Pan X."/>
        </authorList>
    </citation>
    <scope>NUCLEOTIDE SEQUENCE</scope>
    <source>
        <strain evidence="1">KCTC 52957</strain>
    </source>
</reference>
<dbReference type="EMBL" id="JAEKPD010000008">
    <property type="protein sequence ID" value="MBJ3763032.1"/>
    <property type="molecule type" value="Genomic_DNA"/>
</dbReference>
<sequence>MLSLTIANGANAASEVCPEIDVTAVADDPAVRRMICAAASEKAKALAACNIRVPTPLRITATTDLPVDCAGLYDCQTKEILVATPDHLASIARPDRPLRFLSPDLEFASVIAHEMTHAAYDRVPCPFENCLATTEYLAYAMQIQTLPPAARAAVTSNFTYDRDISRDEINPVFLLMAPDKFSQKAWLHLSQRDAPCEFVDQIMRGNIHFDVEHPF</sequence>
<proteinExistence type="predicted"/>
<name>A0A934IH76_9RHOB</name>
<dbReference type="Proteomes" id="UP000642488">
    <property type="component" value="Unassembled WGS sequence"/>
</dbReference>
<dbReference type="AlphaFoldDB" id="A0A934IH76"/>
<evidence type="ECO:0000313" key="1">
    <source>
        <dbReference type="EMBL" id="MBJ3763032.1"/>
    </source>
</evidence>
<keyword evidence="2" id="KW-1185">Reference proteome</keyword>
<dbReference type="RefSeq" id="WP_198916198.1">
    <property type="nucleotide sequence ID" value="NZ_JAEKPD010000008.1"/>
</dbReference>
<accession>A0A934IH76</accession>
<gene>
    <name evidence="1" type="ORF">ILP92_09780</name>
</gene>
<comment type="caution">
    <text evidence="1">The sequence shown here is derived from an EMBL/GenBank/DDBJ whole genome shotgun (WGS) entry which is preliminary data.</text>
</comment>
<organism evidence="1 2">
    <name type="scientific">Palleronia pontilimi</name>
    <dbReference type="NCBI Taxonomy" id="1964209"/>
    <lineage>
        <taxon>Bacteria</taxon>
        <taxon>Pseudomonadati</taxon>
        <taxon>Pseudomonadota</taxon>
        <taxon>Alphaproteobacteria</taxon>
        <taxon>Rhodobacterales</taxon>
        <taxon>Roseobacteraceae</taxon>
        <taxon>Palleronia</taxon>
    </lineage>
</organism>
<evidence type="ECO:0000313" key="2">
    <source>
        <dbReference type="Proteomes" id="UP000642488"/>
    </source>
</evidence>